<dbReference type="SMART" id="SM00862">
    <property type="entry name" value="Trans_reg_C"/>
    <property type="match status" value="1"/>
</dbReference>
<evidence type="ECO:0000313" key="11">
    <source>
        <dbReference type="Proteomes" id="UP000309561"/>
    </source>
</evidence>
<keyword evidence="1 6" id="KW-0597">Phosphoprotein</keyword>
<evidence type="ECO:0000259" key="8">
    <source>
        <dbReference type="PROSITE" id="PS50110"/>
    </source>
</evidence>
<dbReference type="Proteomes" id="UP000309561">
    <property type="component" value="Unassembled WGS sequence"/>
</dbReference>
<dbReference type="InterPro" id="IPR001867">
    <property type="entry name" value="OmpR/PhoB-type_DNA-bd"/>
</dbReference>
<protein>
    <submittedName>
        <fullName evidence="10">Response regulator transcription factor</fullName>
    </submittedName>
</protein>
<evidence type="ECO:0000256" key="1">
    <source>
        <dbReference type="ARBA" id="ARBA00022553"/>
    </source>
</evidence>
<dbReference type="SMART" id="SM00448">
    <property type="entry name" value="REC"/>
    <property type="match status" value="1"/>
</dbReference>
<reference evidence="10 11" key="1">
    <citation type="submission" date="2019-04" db="EMBL/GenBank/DDBJ databases">
        <title>Sulfurimonas crateris sp. nov. a facultative anaerobic sulfur-oxidizing chemolithautotrophic bacterium isolated from a terrestrial mud vulcano.</title>
        <authorList>
            <person name="Ratnikova N.M."/>
            <person name="Slobodkin A.I."/>
            <person name="Merkel A.Y."/>
            <person name="Novikov A."/>
            <person name="Bonch-Osmolovskaya E.A."/>
            <person name="Slobodkina G.B."/>
        </authorList>
    </citation>
    <scope>NUCLEOTIDE SEQUENCE [LARGE SCALE GENOMIC DNA]</scope>
    <source>
        <strain evidence="10 11">SN118</strain>
    </source>
</reference>
<dbReference type="GO" id="GO:0032993">
    <property type="term" value="C:protein-DNA complex"/>
    <property type="evidence" value="ECO:0007669"/>
    <property type="project" value="TreeGrafter"/>
</dbReference>
<dbReference type="OrthoDB" id="5346613at2"/>
<evidence type="ECO:0000256" key="6">
    <source>
        <dbReference type="PROSITE-ProRule" id="PRU00169"/>
    </source>
</evidence>
<dbReference type="PANTHER" id="PTHR48111:SF1">
    <property type="entry name" value="TWO-COMPONENT RESPONSE REGULATOR ORR33"/>
    <property type="match status" value="1"/>
</dbReference>
<keyword evidence="3" id="KW-0805">Transcription regulation</keyword>
<dbReference type="Gene3D" id="3.40.50.2300">
    <property type="match status" value="1"/>
</dbReference>
<feature type="domain" description="OmpR/PhoB-type" evidence="9">
    <location>
        <begin position="129"/>
        <end position="222"/>
    </location>
</feature>
<accession>A0A4U2Z7Y7</accession>
<dbReference type="InterPro" id="IPR039420">
    <property type="entry name" value="WalR-like"/>
</dbReference>
<dbReference type="PROSITE" id="PS50110">
    <property type="entry name" value="RESPONSE_REGULATORY"/>
    <property type="match status" value="1"/>
</dbReference>
<keyword evidence="5" id="KW-0804">Transcription</keyword>
<dbReference type="SUPFAM" id="SSF52172">
    <property type="entry name" value="CheY-like"/>
    <property type="match status" value="1"/>
</dbReference>
<dbReference type="InterPro" id="IPR016032">
    <property type="entry name" value="Sig_transdc_resp-reg_C-effctor"/>
</dbReference>
<dbReference type="GO" id="GO:0006355">
    <property type="term" value="P:regulation of DNA-templated transcription"/>
    <property type="evidence" value="ECO:0007669"/>
    <property type="project" value="InterPro"/>
</dbReference>
<evidence type="ECO:0000256" key="3">
    <source>
        <dbReference type="ARBA" id="ARBA00023015"/>
    </source>
</evidence>
<dbReference type="Gene3D" id="1.10.10.10">
    <property type="entry name" value="Winged helix-like DNA-binding domain superfamily/Winged helix DNA-binding domain"/>
    <property type="match status" value="1"/>
</dbReference>
<feature type="domain" description="Response regulatory" evidence="8">
    <location>
        <begin position="8"/>
        <end position="122"/>
    </location>
</feature>
<evidence type="ECO:0000313" key="10">
    <source>
        <dbReference type="EMBL" id="TKI70359.1"/>
    </source>
</evidence>
<dbReference type="GO" id="GO:0005829">
    <property type="term" value="C:cytosol"/>
    <property type="evidence" value="ECO:0007669"/>
    <property type="project" value="TreeGrafter"/>
</dbReference>
<feature type="DNA-binding region" description="OmpR/PhoB-type" evidence="7">
    <location>
        <begin position="129"/>
        <end position="222"/>
    </location>
</feature>
<dbReference type="AlphaFoldDB" id="A0A4U2Z7Y7"/>
<dbReference type="InterPro" id="IPR011006">
    <property type="entry name" value="CheY-like_superfamily"/>
</dbReference>
<dbReference type="InterPro" id="IPR036388">
    <property type="entry name" value="WH-like_DNA-bd_sf"/>
</dbReference>
<evidence type="ECO:0000256" key="5">
    <source>
        <dbReference type="ARBA" id="ARBA00023163"/>
    </source>
</evidence>
<dbReference type="Pfam" id="PF00486">
    <property type="entry name" value="Trans_reg_C"/>
    <property type="match status" value="1"/>
</dbReference>
<feature type="modified residue" description="4-aspartylphosphate" evidence="6">
    <location>
        <position position="57"/>
    </location>
</feature>
<name>A0A4U2Z7Y7_9BACT</name>
<dbReference type="Pfam" id="PF00072">
    <property type="entry name" value="Response_reg"/>
    <property type="match status" value="1"/>
</dbReference>
<evidence type="ECO:0000256" key="7">
    <source>
        <dbReference type="PROSITE-ProRule" id="PRU01091"/>
    </source>
</evidence>
<dbReference type="GO" id="GO:0000156">
    <property type="term" value="F:phosphorelay response regulator activity"/>
    <property type="evidence" value="ECO:0007669"/>
    <property type="project" value="TreeGrafter"/>
</dbReference>
<dbReference type="SUPFAM" id="SSF46894">
    <property type="entry name" value="C-terminal effector domain of the bipartite response regulators"/>
    <property type="match status" value="1"/>
</dbReference>
<keyword evidence="2" id="KW-0902">Two-component regulatory system</keyword>
<evidence type="ECO:0000256" key="4">
    <source>
        <dbReference type="ARBA" id="ARBA00023125"/>
    </source>
</evidence>
<evidence type="ECO:0000259" key="9">
    <source>
        <dbReference type="PROSITE" id="PS51755"/>
    </source>
</evidence>
<dbReference type="GO" id="GO:0000976">
    <property type="term" value="F:transcription cis-regulatory region binding"/>
    <property type="evidence" value="ECO:0007669"/>
    <property type="project" value="TreeGrafter"/>
</dbReference>
<dbReference type="InterPro" id="IPR001789">
    <property type="entry name" value="Sig_transdc_resp-reg_receiver"/>
</dbReference>
<dbReference type="RefSeq" id="WP_137012323.1">
    <property type="nucleotide sequence ID" value="NZ_SZPX01000002.1"/>
</dbReference>
<dbReference type="PROSITE" id="PS51755">
    <property type="entry name" value="OMPR_PHOB"/>
    <property type="match status" value="1"/>
</dbReference>
<keyword evidence="11" id="KW-1185">Reference proteome</keyword>
<dbReference type="EMBL" id="SZPX01000002">
    <property type="protein sequence ID" value="TKI70359.1"/>
    <property type="molecule type" value="Genomic_DNA"/>
</dbReference>
<comment type="caution">
    <text evidence="10">The sequence shown here is derived from an EMBL/GenBank/DDBJ whole genome shotgun (WGS) entry which is preliminary data.</text>
</comment>
<gene>
    <name evidence="10" type="ORF">FCU45_03490</name>
</gene>
<dbReference type="PANTHER" id="PTHR48111">
    <property type="entry name" value="REGULATOR OF RPOS"/>
    <property type="match status" value="1"/>
</dbReference>
<proteinExistence type="predicted"/>
<sequence>MDRLKELQLLFLEDNEEFATNTAKLFNIYFKKVFICKSVKEALLTYKENRIDVIISDIKVEGKNGLEFIQEVRKSDNECIIAVLSAYKDEEYLLRAIPLNLISYELKPIRYDDLILLLKKISFKLPPRENVPLRKELLYNFSTKELLLHDKPIRLTKKEALFIELLIKENAKPISSERVQRDIWESRVMSDAAIKNMIFRLRKKVGLDFISTLQGVGYRLLEPISF</sequence>
<keyword evidence="4 7" id="KW-0238">DNA-binding</keyword>
<evidence type="ECO:0000256" key="2">
    <source>
        <dbReference type="ARBA" id="ARBA00023012"/>
    </source>
</evidence>
<organism evidence="10 11">
    <name type="scientific">Sulfurimonas crateris</name>
    <dbReference type="NCBI Taxonomy" id="2574727"/>
    <lineage>
        <taxon>Bacteria</taxon>
        <taxon>Pseudomonadati</taxon>
        <taxon>Campylobacterota</taxon>
        <taxon>Epsilonproteobacteria</taxon>
        <taxon>Campylobacterales</taxon>
        <taxon>Sulfurimonadaceae</taxon>
        <taxon>Sulfurimonas</taxon>
    </lineage>
</organism>
<dbReference type="CDD" id="cd00383">
    <property type="entry name" value="trans_reg_C"/>
    <property type="match status" value="1"/>
</dbReference>